<dbReference type="EMBL" id="JAURTK010000022">
    <property type="protein sequence ID" value="MDP9651504.1"/>
    <property type="molecule type" value="Genomic_DNA"/>
</dbReference>
<feature type="region of interest" description="Disordered" evidence="1">
    <location>
        <begin position="149"/>
        <end position="168"/>
    </location>
</feature>
<feature type="compositionally biased region" description="Basic and acidic residues" evidence="1">
    <location>
        <begin position="156"/>
        <end position="168"/>
    </location>
</feature>
<evidence type="ECO:0000313" key="3">
    <source>
        <dbReference type="EMBL" id="MDP9651504.1"/>
    </source>
</evidence>
<dbReference type="InterPro" id="IPR036388">
    <property type="entry name" value="WH-like_DNA-bd_sf"/>
</dbReference>
<dbReference type="AlphaFoldDB" id="A0AB73INC9"/>
<dbReference type="GO" id="GO:0003700">
    <property type="term" value="F:DNA-binding transcription factor activity"/>
    <property type="evidence" value="ECO:0007669"/>
    <property type="project" value="InterPro"/>
</dbReference>
<name>A0AB73INC9_9BURK</name>
<dbReference type="Pfam" id="PF00126">
    <property type="entry name" value="HTH_1"/>
    <property type="match status" value="1"/>
</dbReference>
<evidence type="ECO:0000313" key="4">
    <source>
        <dbReference type="Proteomes" id="UP001229486"/>
    </source>
</evidence>
<gene>
    <name evidence="3" type="ORF">J2793_006979</name>
</gene>
<sequence>MELRHLRCLLAVAEELHARAAEKLHIEQSPLSHAISLLAFPRCLPPLFGKKLHAFADLVGNMRMRLARKWQRRFLNSMLAQALLPQHLRRVLNLPPHSLHGWICNATCWPGKDNVERRHIHGRLEQAQRVAFGIAAGDALRHGHDQISARNHGRRHQEIRESQHDPAAAAERRQRFVHHARHTSPVGHQRVILGQKGIQRDPATA</sequence>
<protein>
    <recommendedName>
        <fullName evidence="2">HTH lysR-type domain-containing protein</fullName>
    </recommendedName>
</protein>
<reference evidence="3" key="1">
    <citation type="submission" date="2023-07" db="EMBL/GenBank/DDBJ databases">
        <title>Sorghum-associated microbial communities from plants grown in Nebraska, USA.</title>
        <authorList>
            <person name="Schachtman D."/>
        </authorList>
    </citation>
    <scope>NUCLEOTIDE SEQUENCE</scope>
    <source>
        <strain evidence="3">DS1061</strain>
    </source>
</reference>
<dbReference type="Proteomes" id="UP001229486">
    <property type="component" value="Unassembled WGS sequence"/>
</dbReference>
<dbReference type="InterPro" id="IPR000847">
    <property type="entry name" value="LysR_HTH_N"/>
</dbReference>
<evidence type="ECO:0000259" key="2">
    <source>
        <dbReference type="PROSITE" id="PS50931"/>
    </source>
</evidence>
<dbReference type="PROSITE" id="PS50931">
    <property type="entry name" value="HTH_LYSR"/>
    <property type="match status" value="1"/>
</dbReference>
<organism evidence="3 4">
    <name type="scientific">Paraburkholderia caledonica</name>
    <dbReference type="NCBI Taxonomy" id="134536"/>
    <lineage>
        <taxon>Bacteria</taxon>
        <taxon>Pseudomonadati</taxon>
        <taxon>Pseudomonadota</taxon>
        <taxon>Betaproteobacteria</taxon>
        <taxon>Burkholderiales</taxon>
        <taxon>Burkholderiaceae</taxon>
        <taxon>Paraburkholderia</taxon>
    </lineage>
</organism>
<dbReference type="Gene3D" id="1.10.10.10">
    <property type="entry name" value="Winged helix-like DNA-binding domain superfamily/Winged helix DNA-binding domain"/>
    <property type="match status" value="1"/>
</dbReference>
<feature type="domain" description="HTH lysR-type" evidence="2">
    <location>
        <begin position="1"/>
        <end position="38"/>
    </location>
</feature>
<evidence type="ECO:0000256" key="1">
    <source>
        <dbReference type="SAM" id="MobiDB-lite"/>
    </source>
</evidence>
<accession>A0AB73INC9</accession>
<comment type="caution">
    <text evidence="3">The sequence shown here is derived from an EMBL/GenBank/DDBJ whole genome shotgun (WGS) entry which is preliminary data.</text>
</comment>
<proteinExistence type="predicted"/>